<evidence type="ECO:0000313" key="3">
    <source>
        <dbReference type="Proteomes" id="UP000015442"/>
    </source>
</evidence>
<name>T0GYN0_9LEPT</name>
<keyword evidence="1" id="KW-0472">Membrane</keyword>
<dbReference type="Proteomes" id="UP000015442">
    <property type="component" value="Unassembled WGS sequence"/>
</dbReference>
<keyword evidence="1" id="KW-0812">Transmembrane</keyword>
<evidence type="ECO:0000313" key="2">
    <source>
        <dbReference type="EMBL" id="EQA72431.1"/>
    </source>
</evidence>
<sequence>MEICKDWNIEDFLKTNEQTKIPFLIRKHLNECQKCQVDILEYSELHPIPEYLFGKNFSKQKLLWFGAELANPTDFPTTKEKKKKASSKMYVFNEESSVLGLTQQNHSKFLLFCRRYKKFIFTFGYLALLAPMLQLVFQIF</sequence>
<accession>T0GYN0</accession>
<comment type="caution">
    <text evidence="2">The sequence shown here is derived from an EMBL/GenBank/DDBJ whole genome shotgun (WGS) entry which is preliminary data.</text>
</comment>
<dbReference type="RefSeq" id="WP_017215513.1">
    <property type="nucleotide sequence ID" value="NZ_AKWY02000017.1"/>
</dbReference>
<dbReference type="EMBL" id="AKWY02000017">
    <property type="protein sequence ID" value="EQA72431.1"/>
    <property type="molecule type" value="Genomic_DNA"/>
</dbReference>
<evidence type="ECO:0000256" key="1">
    <source>
        <dbReference type="SAM" id="Phobius"/>
    </source>
</evidence>
<dbReference type="GeneID" id="23201304"/>
<dbReference type="AlphaFoldDB" id="T0GYN0"/>
<gene>
    <name evidence="2" type="ORF">LEP1GSC059_0756</name>
</gene>
<feature type="transmembrane region" description="Helical" evidence="1">
    <location>
        <begin position="119"/>
        <end position="137"/>
    </location>
</feature>
<keyword evidence="1" id="KW-1133">Transmembrane helix</keyword>
<proteinExistence type="predicted"/>
<organism evidence="2 3">
    <name type="scientific">Leptospira noguchii serovar Panama str. CZ214</name>
    <dbReference type="NCBI Taxonomy" id="1001595"/>
    <lineage>
        <taxon>Bacteria</taxon>
        <taxon>Pseudomonadati</taxon>
        <taxon>Spirochaetota</taxon>
        <taxon>Spirochaetia</taxon>
        <taxon>Leptospirales</taxon>
        <taxon>Leptospiraceae</taxon>
        <taxon>Leptospira</taxon>
    </lineage>
</organism>
<reference evidence="2 3" key="1">
    <citation type="submission" date="2013-05" db="EMBL/GenBank/DDBJ databases">
        <authorList>
            <person name="Harkins D.M."/>
            <person name="Durkin A.S."/>
            <person name="Brinkac L.M."/>
            <person name="Haft D.H."/>
            <person name="Selengut J.D."/>
            <person name="Sanka R."/>
            <person name="DePew J."/>
            <person name="Purushe J."/>
            <person name="Hartskeerl R.A."/>
            <person name="Ahmed A."/>
            <person name="van der Linden H."/>
            <person name="Goris M.G.A."/>
            <person name="Vinetz J.M."/>
            <person name="Sutton G.G."/>
            <person name="Nierman W.C."/>
            <person name="Fouts D.E."/>
        </authorList>
    </citation>
    <scope>NUCLEOTIDE SEQUENCE [LARGE SCALE GENOMIC DNA]</scope>
    <source>
        <strain evidence="2 3">CZ214</strain>
    </source>
</reference>
<protein>
    <submittedName>
        <fullName evidence="2">Uncharacterized protein</fullName>
    </submittedName>
</protein>